<dbReference type="InterPro" id="IPR058647">
    <property type="entry name" value="BSH_CzcB-like"/>
</dbReference>
<dbReference type="NCBIfam" id="TIGR01730">
    <property type="entry name" value="RND_mfp"/>
    <property type="match status" value="1"/>
</dbReference>
<proteinExistence type="inferred from homology"/>
<feature type="domain" description="CzcB-like barrel-sandwich hybrid" evidence="5">
    <location>
        <begin position="85"/>
        <end position="230"/>
    </location>
</feature>
<dbReference type="SUPFAM" id="SSF111369">
    <property type="entry name" value="HlyD-like secretion proteins"/>
    <property type="match status" value="1"/>
</dbReference>
<keyword evidence="3" id="KW-0732">Signal</keyword>
<evidence type="ECO:0000259" key="5">
    <source>
        <dbReference type="Pfam" id="PF25973"/>
    </source>
</evidence>
<evidence type="ECO:0000256" key="2">
    <source>
        <dbReference type="ARBA" id="ARBA00022448"/>
    </source>
</evidence>
<dbReference type="GO" id="GO:0015679">
    <property type="term" value="P:plasma membrane copper ion transport"/>
    <property type="evidence" value="ECO:0007669"/>
    <property type="project" value="TreeGrafter"/>
</dbReference>
<dbReference type="InterPro" id="IPR058792">
    <property type="entry name" value="Beta-barrel_RND_2"/>
</dbReference>
<sequence length="415" mass="45050">MLKHIKIITAALLLVFTMGISACQNGSKPAPAETEEAHTESEAAIGLTQAQMDAVGIQLGAIENRPLKSGIQANGMLDLPPQNKATISSLTEGIVRQIFVTQGQFVKKGQKLVSLEHPSIIQLQEEYLKARSALNYAQLDYQRQKELLQENVIAAKKYQLAEAEYRARQAELASLGSRLSQLGISPNQVKVGSLVRAVSVASPMHGYVHQIEVNTGALVEPARELFQVVDNHHIHIDLQVFEKDIAQVKIGQKVLFALTSNPAQEYEATIFAVGKAFRNDTKSVEVHAEIKDNEVATLLPGMFVTGRILTSEAAVAALPDEAIITEGDLKFVFAAKRAAASAKPHDKPEAGEEEHKEELTPDWTFQKIGVQTGVSDAGYTEVKLLEPLPADTQLVTKGAYYVAAQANKGEGGHHE</sequence>
<dbReference type="Gene3D" id="2.40.50.100">
    <property type="match status" value="1"/>
</dbReference>
<reference evidence="6 7" key="1">
    <citation type="submission" date="2019-09" db="EMBL/GenBank/DDBJ databases">
        <title>Genome sequence and assembly of Adhaeribacter sp.</title>
        <authorList>
            <person name="Chhetri G."/>
        </authorList>
    </citation>
    <scope>NUCLEOTIDE SEQUENCE [LARGE SCALE GENOMIC DNA]</scope>
    <source>
        <strain evidence="6 7">DK36</strain>
    </source>
</reference>
<dbReference type="PANTHER" id="PTHR30097:SF4">
    <property type="entry name" value="SLR6042 PROTEIN"/>
    <property type="match status" value="1"/>
</dbReference>
<dbReference type="GO" id="GO:0060003">
    <property type="term" value="P:copper ion export"/>
    <property type="evidence" value="ECO:0007669"/>
    <property type="project" value="TreeGrafter"/>
</dbReference>
<organism evidence="6 7">
    <name type="scientific">Adhaeribacter rhizoryzae</name>
    <dbReference type="NCBI Taxonomy" id="2607907"/>
    <lineage>
        <taxon>Bacteria</taxon>
        <taxon>Pseudomonadati</taxon>
        <taxon>Bacteroidota</taxon>
        <taxon>Cytophagia</taxon>
        <taxon>Cytophagales</taxon>
        <taxon>Hymenobacteraceae</taxon>
        <taxon>Adhaeribacter</taxon>
    </lineage>
</organism>
<dbReference type="Pfam" id="PF25973">
    <property type="entry name" value="BSH_CzcB"/>
    <property type="match status" value="1"/>
</dbReference>
<name>A0A5M6D3F2_9BACT</name>
<dbReference type="InterPro" id="IPR006143">
    <property type="entry name" value="RND_pump_MFP"/>
</dbReference>
<dbReference type="GO" id="GO:0030313">
    <property type="term" value="C:cell envelope"/>
    <property type="evidence" value="ECO:0007669"/>
    <property type="project" value="TreeGrafter"/>
</dbReference>
<evidence type="ECO:0000256" key="3">
    <source>
        <dbReference type="SAM" id="SignalP"/>
    </source>
</evidence>
<dbReference type="Pfam" id="PF25954">
    <property type="entry name" value="Beta-barrel_RND_2"/>
    <property type="match status" value="1"/>
</dbReference>
<comment type="similarity">
    <text evidence="1">Belongs to the membrane fusion protein (MFP) (TC 8.A.1) family.</text>
</comment>
<evidence type="ECO:0000259" key="4">
    <source>
        <dbReference type="Pfam" id="PF25954"/>
    </source>
</evidence>
<protein>
    <submittedName>
        <fullName evidence="6">Efflux RND transporter periplasmic adaptor subunit</fullName>
    </submittedName>
</protein>
<dbReference type="PROSITE" id="PS51257">
    <property type="entry name" value="PROKAR_LIPOPROTEIN"/>
    <property type="match status" value="1"/>
</dbReference>
<feature type="signal peptide" evidence="3">
    <location>
        <begin position="1"/>
        <end position="22"/>
    </location>
</feature>
<feature type="domain" description="CusB-like beta-barrel" evidence="4">
    <location>
        <begin position="236"/>
        <end position="308"/>
    </location>
</feature>
<evidence type="ECO:0000313" key="7">
    <source>
        <dbReference type="Proteomes" id="UP000323426"/>
    </source>
</evidence>
<evidence type="ECO:0000256" key="1">
    <source>
        <dbReference type="ARBA" id="ARBA00009477"/>
    </source>
</evidence>
<comment type="caution">
    <text evidence="6">The sequence shown here is derived from an EMBL/GenBank/DDBJ whole genome shotgun (WGS) entry which is preliminary data.</text>
</comment>
<feature type="chain" id="PRO_5024445005" evidence="3">
    <location>
        <begin position="23"/>
        <end position="415"/>
    </location>
</feature>
<gene>
    <name evidence="6" type="ORF">F0145_19685</name>
</gene>
<dbReference type="Proteomes" id="UP000323426">
    <property type="component" value="Unassembled WGS sequence"/>
</dbReference>
<dbReference type="Gene3D" id="1.10.287.470">
    <property type="entry name" value="Helix hairpin bin"/>
    <property type="match status" value="1"/>
</dbReference>
<dbReference type="Gene3D" id="2.40.30.170">
    <property type="match status" value="1"/>
</dbReference>
<keyword evidence="2" id="KW-0813">Transport</keyword>
<evidence type="ECO:0000313" key="6">
    <source>
        <dbReference type="EMBL" id="KAA5542011.1"/>
    </source>
</evidence>
<keyword evidence="7" id="KW-1185">Reference proteome</keyword>
<dbReference type="GO" id="GO:0016020">
    <property type="term" value="C:membrane"/>
    <property type="evidence" value="ECO:0007669"/>
    <property type="project" value="InterPro"/>
</dbReference>
<dbReference type="InterPro" id="IPR051909">
    <property type="entry name" value="MFP_Cation_Efflux"/>
</dbReference>
<dbReference type="RefSeq" id="WP_150091177.1">
    <property type="nucleotide sequence ID" value="NZ_VWSF01000019.1"/>
</dbReference>
<accession>A0A5M6D3F2</accession>
<dbReference type="GO" id="GO:0022857">
    <property type="term" value="F:transmembrane transporter activity"/>
    <property type="evidence" value="ECO:0007669"/>
    <property type="project" value="InterPro"/>
</dbReference>
<dbReference type="AlphaFoldDB" id="A0A5M6D3F2"/>
<dbReference type="PANTHER" id="PTHR30097">
    <property type="entry name" value="CATION EFFLUX SYSTEM PROTEIN CUSB"/>
    <property type="match status" value="1"/>
</dbReference>
<dbReference type="Gene3D" id="2.40.420.20">
    <property type="match status" value="1"/>
</dbReference>
<dbReference type="EMBL" id="VWSF01000019">
    <property type="protein sequence ID" value="KAA5542011.1"/>
    <property type="molecule type" value="Genomic_DNA"/>
</dbReference>